<dbReference type="Proteomes" id="UP000636888">
    <property type="component" value="Unassembled WGS sequence"/>
</dbReference>
<feature type="modified residue" description="4-aspartylphosphate" evidence="1">
    <location>
        <position position="77"/>
    </location>
</feature>
<dbReference type="InterPro" id="IPR052048">
    <property type="entry name" value="ST_Response_Regulator"/>
</dbReference>
<keyword evidence="4" id="KW-1185">Reference proteome</keyword>
<name>A0A8J7J670_9BACT</name>
<dbReference type="PROSITE" id="PS50110">
    <property type="entry name" value="RESPONSE_REGULATORY"/>
    <property type="match status" value="1"/>
</dbReference>
<dbReference type="CDD" id="cd17546">
    <property type="entry name" value="REC_hyHK_CKI1_RcsC-like"/>
    <property type="match status" value="1"/>
</dbReference>
<dbReference type="EMBL" id="JAEMHM010000004">
    <property type="protein sequence ID" value="MBJ6724181.1"/>
    <property type="molecule type" value="Genomic_DNA"/>
</dbReference>
<dbReference type="GO" id="GO:0000160">
    <property type="term" value="P:phosphorelay signal transduction system"/>
    <property type="evidence" value="ECO:0007669"/>
    <property type="project" value="InterPro"/>
</dbReference>
<evidence type="ECO:0000259" key="2">
    <source>
        <dbReference type="PROSITE" id="PS50110"/>
    </source>
</evidence>
<evidence type="ECO:0000256" key="1">
    <source>
        <dbReference type="PROSITE-ProRule" id="PRU00169"/>
    </source>
</evidence>
<protein>
    <submittedName>
        <fullName evidence="3">Response regulator</fullName>
    </submittedName>
</protein>
<dbReference type="RefSeq" id="WP_199383024.1">
    <property type="nucleotide sequence ID" value="NZ_JAEMHM010000004.1"/>
</dbReference>
<evidence type="ECO:0000313" key="4">
    <source>
        <dbReference type="Proteomes" id="UP000636888"/>
    </source>
</evidence>
<gene>
    <name evidence="3" type="ORF">JFN93_05630</name>
</gene>
<sequence length="147" mass="16887">MAMMRNNDFHLQWSSLPMDYKADVISLLYAEDEPQARKLLEQMLRRRFPGLPIHVAADGEQGIALFEQYRPTIVVTDINMPVLDGGEMIERIRAIDPCAVIIAITAFSDPHWKNKCKTLKLDCCITKPMDFNYLFKAIETSLLKSIR</sequence>
<dbReference type="InterPro" id="IPR001789">
    <property type="entry name" value="Sig_transdc_resp-reg_receiver"/>
</dbReference>
<dbReference type="Pfam" id="PF00072">
    <property type="entry name" value="Response_reg"/>
    <property type="match status" value="1"/>
</dbReference>
<dbReference type="SUPFAM" id="SSF52172">
    <property type="entry name" value="CheY-like"/>
    <property type="match status" value="1"/>
</dbReference>
<dbReference type="Gene3D" id="3.40.50.2300">
    <property type="match status" value="1"/>
</dbReference>
<feature type="domain" description="Response regulatory" evidence="2">
    <location>
        <begin position="26"/>
        <end position="142"/>
    </location>
</feature>
<comment type="caution">
    <text evidence="3">The sequence shown here is derived from an EMBL/GenBank/DDBJ whole genome shotgun (WGS) entry which is preliminary data.</text>
</comment>
<organism evidence="3 4">
    <name type="scientific">Geomesophilobacter sediminis</name>
    <dbReference type="NCBI Taxonomy" id="2798584"/>
    <lineage>
        <taxon>Bacteria</taxon>
        <taxon>Pseudomonadati</taxon>
        <taxon>Thermodesulfobacteriota</taxon>
        <taxon>Desulfuromonadia</taxon>
        <taxon>Geobacterales</taxon>
        <taxon>Geobacteraceae</taxon>
        <taxon>Geomesophilobacter</taxon>
    </lineage>
</organism>
<accession>A0A8J7J670</accession>
<dbReference type="PANTHER" id="PTHR43228">
    <property type="entry name" value="TWO-COMPONENT RESPONSE REGULATOR"/>
    <property type="match status" value="1"/>
</dbReference>
<evidence type="ECO:0000313" key="3">
    <source>
        <dbReference type="EMBL" id="MBJ6724181.1"/>
    </source>
</evidence>
<dbReference type="AlphaFoldDB" id="A0A8J7J670"/>
<dbReference type="PANTHER" id="PTHR43228:SF1">
    <property type="entry name" value="TWO-COMPONENT RESPONSE REGULATOR ARR22"/>
    <property type="match status" value="1"/>
</dbReference>
<reference evidence="3" key="1">
    <citation type="submission" date="2020-12" db="EMBL/GenBank/DDBJ databases">
        <title>Geomonas sp. Red875, isolated from river sediment.</title>
        <authorList>
            <person name="Xu Z."/>
            <person name="Zhang Z."/>
            <person name="Masuda Y."/>
            <person name="Itoh H."/>
            <person name="Senoo K."/>
        </authorList>
    </citation>
    <scope>NUCLEOTIDE SEQUENCE</scope>
    <source>
        <strain evidence="3">Red875</strain>
    </source>
</reference>
<proteinExistence type="predicted"/>
<dbReference type="SMART" id="SM00448">
    <property type="entry name" value="REC"/>
    <property type="match status" value="1"/>
</dbReference>
<keyword evidence="1" id="KW-0597">Phosphoprotein</keyword>
<dbReference type="InterPro" id="IPR011006">
    <property type="entry name" value="CheY-like_superfamily"/>
</dbReference>